<name>A0A7G1N8R1_9ACTN</name>
<accession>A0A7G1N8R1</accession>
<proteinExistence type="predicted"/>
<evidence type="ECO:0000313" key="1">
    <source>
        <dbReference type="EMBL" id="BCL18197.1"/>
    </source>
</evidence>
<dbReference type="AlphaFoldDB" id="A0A7G1N8R1"/>
<protein>
    <submittedName>
        <fullName evidence="1">Uncharacterized protein</fullName>
    </submittedName>
</protein>
<gene>
    <name evidence="1" type="ORF">GCM10017668_00400</name>
</gene>
<organism evidence="1 2">
    <name type="scientific">Streptomyces tuirus</name>
    <dbReference type="NCBI Taxonomy" id="68278"/>
    <lineage>
        <taxon>Bacteria</taxon>
        <taxon>Bacillati</taxon>
        <taxon>Actinomycetota</taxon>
        <taxon>Actinomycetes</taxon>
        <taxon>Kitasatosporales</taxon>
        <taxon>Streptomycetaceae</taxon>
        <taxon>Streptomyces</taxon>
    </lineage>
</organism>
<dbReference type="EMBL" id="AP023439">
    <property type="protein sequence ID" value="BCL18197.1"/>
    <property type="molecule type" value="Genomic_DNA"/>
</dbReference>
<reference evidence="1 2" key="1">
    <citation type="journal article" date="2014" name="Int. J. Syst. Evol. Microbiol.">
        <title>Complete genome sequence of Corynebacterium casei LMG S-19264T (=DSM 44701T), isolated from a smear-ripened cheese.</title>
        <authorList>
            <consortium name="US DOE Joint Genome Institute (JGI-PGF)"/>
            <person name="Walter F."/>
            <person name="Albersmeier A."/>
            <person name="Kalinowski J."/>
            <person name="Ruckert C."/>
        </authorList>
    </citation>
    <scope>NUCLEOTIDE SEQUENCE [LARGE SCALE GENOMIC DNA]</scope>
    <source>
        <strain evidence="1 2">JCM 4255</strain>
    </source>
</reference>
<dbReference type="KEGG" id="stui:GCM10017668_00400"/>
<dbReference type="Proteomes" id="UP000516373">
    <property type="component" value="Chromosome"/>
</dbReference>
<evidence type="ECO:0000313" key="2">
    <source>
        <dbReference type="Proteomes" id="UP000516373"/>
    </source>
</evidence>
<sequence>MYRPSLLLAAAGVEHGLRDLPHAVQGDPRALFNGEGMVGGLQFDVGALANRAGVDVGLEIERRGRIDQQISGQPAEVRLLGLAAERVPQVRRAGEVLAAERDPDPQENTSSLSTIGISIMPFTK</sequence>